<dbReference type="InterPro" id="IPR051917">
    <property type="entry name" value="Transposase-Integrase"/>
</dbReference>
<dbReference type="GO" id="GO:0005829">
    <property type="term" value="C:cytosol"/>
    <property type="evidence" value="ECO:0007669"/>
    <property type="project" value="TreeGrafter"/>
</dbReference>
<dbReference type="Proteomes" id="UP000267164">
    <property type="component" value="Chromosome"/>
</dbReference>
<organism evidence="4 5">
    <name type="scientific">Nocardia yunnanensis</name>
    <dbReference type="NCBI Taxonomy" id="2382165"/>
    <lineage>
        <taxon>Bacteria</taxon>
        <taxon>Bacillati</taxon>
        <taxon>Actinomycetota</taxon>
        <taxon>Actinomycetes</taxon>
        <taxon>Mycobacteriales</taxon>
        <taxon>Nocardiaceae</taxon>
        <taxon>Nocardia</taxon>
    </lineage>
</organism>
<feature type="region of interest" description="Disordered" evidence="1">
    <location>
        <begin position="33"/>
        <end position="86"/>
    </location>
</feature>
<evidence type="ECO:0000313" key="5">
    <source>
        <dbReference type="Proteomes" id="UP000267164"/>
    </source>
</evidence>
<dbReference type="KEGG" id="nyu:D7D52_02875"/>
<feature type="compositionally biased region" description="Basic and acidic residues" evidence="1">
    <location>
        <begin position="72"/>
        <end position="84"/>
    </location>
</feature>
<dbReference type="InterPro" id="IPR000835">
    <property type="entry name" value="HTH_MarR-typ"/>
</dbReference>
<evidence type="ECO:0000313" key="4">
    <source>
        <dbReference type="EMBL" id="AYF72986.1"/>
    </source>
</evidence>
<evidence type="ECO:0000259" key="3">
    <source>
        <dbReference type="Pfam" id="PF13936"/>
    </source>
</evidence>
<proteinExistence type="predicted"/>
<dbReference type="PANTHER" id="PTHR10948">
    <property type="entry name" value="TRANSPOSASE"/>
    <property type="match status" value="1"/>
</dbReference>
<evidence type="ECO:0000256" key="1">
    <source>
        <dbReference type="SAM" id="MobiDB-lite"/>
    </source>
</evidence>
<dbReference type="AlphaFoldDB" id="A0A386Z5W7"/>
<dbReference type="InterPro" id="IPR036388">
    <property type="entry name" value="WH-like_DNA-bd_sf"/>
</dbReference>
<dbReference type="InterPro" id="IPR036390">
    <property type="entry name" value="WH_DNA-bd_sf"/>
</dbReference>
<dbReference type="InterPro" id="IPR025246">
    <property type="entry name" value="IS30-like_HTH"/>
</dbReference>
<dbReference type="RefSeq" id="WP_120734929.1">
    <property type="nucleotide sequence ID" value="NZ_CP032568.1"/>
</dbReference>
<feature type="domain" description="HTH marR-type" evidence="2">
    <location>
        <begin position="105"/>
        <end position="164"/>
    </location>
</feature>
<accession>A0A386Z5W7</accession>
<reference evidence="4 5" key="1">
    <citation type="submission" date="2018-09" db="EMBL/GenBank/DDBJ databases">
        <title>Nocardia yunnanensis sp. nov., an actinomycete isolated from a soil sample.</title>
        <authorList>
            <person name="Zhang J."/>
        </authorList>
    </citation>
    <scope>NUCLEOTIDE SEQUENCE [LARGE SCALE GENOMIC DNA]</scope>
    <source>
        <strain evidence="4 5">CFHS0054</strain>
    </source>
</reference>
<gene>
    <name evidence="4" type="ORF">D7D52_02875</name>
</gene>
<dbReference type="GO" id="GO:0032196">
    <property type="term" value="P:transposition"/>
    <property type="evidence" value="ECO:0007669"/>
    <property type="project" value="TreeGrafter"/>
</dbReference>
<dbReference type="SUPFAM" id="SSF46785">
    <property type="entry name" value="Winged helix' DNA-binding domain"/>
    <property type="match status" value="1"/>
</dbReference>
<dbReference type="Pfam" id="PF13936">
    <property type="entry name" value="HTH_38"/>
    <property type="match status" value="1"/>
</dbReference>
<name>A0A386Z5W7_9NOCA</name>
<keyword evidence="5" id="KW-1185">Reference proteome</keyword>
<dbReference type="OrthoDB" id="4823987at2"/>
<feature type="domain" description="Transposase IS30-like HTH" evidence="3">
    <location>
        <begin position="5"/>
        <end position="45"/>
    </location>
</feature>
<dbReference type="PANTHER" id="PTHR10948:SF23">
    <property type="entry name" value="TRANSPOSASE INSI FOR INSERTION SEQUENCE ELEMENT IS30A-RELATED"/>
    <property type="match status" value="1"/>
</dbReference>
<dbReference type="GO" id="GO:0004803">
    <property type="term" value="F:transposase activity"/>
    <property type="evidence" value="ECO:0007669"/>
    <property type="project" value="TreeGrafter"/>
</dbReference>
<dbReference type="Pfam" id="PF12802">
    <property type="entry name" value="MarR_2"/>
    <property type="match status" value="1"/>
</dbReference>
<dbReference type="Gene3D" id="1.10.10.10">
    <property type="entry name" value="Winged helix-like DNA-binding domain superfamily/Winged helix DNA-binding domain"/>
    <property type="match status" value="1"/>
</dbReference>
<dbReference type="EMBL" id="CP032568">
    <property type="protein sequence ID" value="AYF72986.1"/>
    <property type="molecule type" value="Genomic_DNA"/>
</dbReference>
<dbReference type="GO" id="GO:0003700">
    <property type="term" value="F:DNA-binding transcription factor activity"/>
    <property type="evidence" value="ECO:0007669"/>
    <property type="project" value="InterPro"/>
</dbReference>
<evidence type="ECO:0000259" key="2">
    <source>
        <dbReference type="Pfam" id="PF12802"/>
    </source>
</evidence>
<protein>
    <submittedName>
        <fullName evidence="4">MarR family transcriptional regulator</fullName>
    </submittedName>
</protein>
<sequence length="236" mass="25489">MPGGRLSQEDRRLIAAGLARGLGYADIARQLHRPTSTVSREVTRNGGPGRYRADAAQAATAVRSRRRAPRPKPVEKPSGSDEYGRPPALLADFSAGFAELFAQTGMPKMASAVLARLYAADSGSLTAADLVAHLRVSPATVSAAVGYLEEQALIRRDRDQGSRRDRYRIDESAWYRTTLAGARANERLAAKARDGADTLGAATPAGLRLLGMSQYLERVGLDMVRSAERWRAQLAE</sequence>